<name>A0A8J6XQT7_9CYAN</name>
<dbReference type="RefSeq" id="WP_190835661.1">
    <property type="nucleotide sequence ID" value="NZ_CAWPPI010000098.1"/>
</dbReference>
<accession>A0A8J6XQT7</accession>
<organism evidence="2 3">
    <name type="scientific">Iningainema tapete BLCC-T55</name>
    <dbReference type="NCBI Taxonomy" id="2748662"/>
    <lineage>
        <taxon>Bacteria</taxon>
        <taxon>Bacillati</taxon>
        <taxon>Cyanobacteriota</taxon>
        <taxon>Cyanophyceae</taxon>
        <taxon>Nostocales</taxon>
        <taxon>Scytonemataceae</taxon>
        <taxon>Iningainema tapete</taxon>
    </lineage>
</organism>
<dbReference type="EMBL" id="JACXAE010000098">
    <property type="protein sequence ID" value="MBD2776590.1"/>
    <property type="molecule type" value="Genomic_DNA"/>
</dbReference>
<protein>
    <submittedName>
        <fullName evidence="2">Uncharacterized protein</fullName>
    </submittedName>
</protein>
<proteinExistence type="predicted"/>
<evidence type="ECO:0000313" key="2">
    <source>
        <dbReference type="EMBL" id="MBD2776590.1"/>
    </source>
</evidence>
<gene>
    <name evidence="2" type="ORF">ICL16_32195</name>
</gene>
<dbReference type="Proteomes" id="UP000629098">
    <property type="component" value="Unassembled WGS sequence"/>
</dbReference>
<dbReference type="AlphaFoldDB" id="A0A8J6XQT7"/>
<feature type="transmembrane region" description="Helical" evidence="1">
    <location>
        <begin position="16"/>
        <end position="34"/>
    </location>
</feature>
<keyword evidence="3" id="KW-1185">Reference proteome</keyword>
<evidence type="ECO:0000313" key="3">
    <source>
        <dbReference type="Proteomes" id="UP000629098"/>
    </source>
</evidence>
<sequence>MKPTNNDNNPNQPQQWQPALLLTILAALGLKLIWGKAGRTLVVIWNWLWGIPIESGGEIAVEVAGESLKSMQQSVAKLAESVATAIAAYENAKGKYELKQQEFKVAEN</sequence>
<keyword evidence="1" id="KW-0472">Membrane</keyword>
<comment type="caution">
    <text evidence="2">The sequence shown here is derived from an EMBL/GenBank/DDBJ whole genome shotgun (WGS) entry which is preliminary data.</text>
</comment>
<keyword evidence="1" id="KW-1133">Transmembrane helix</keyword>
<keyword evidence="1" id="KW-0812">Transmembrane</keyword>
<reference evidence="2" key="1">
    <citation type="submission" date="2020-09" db="EMBL/GenBank/DDBJ databases">
        <title>Iningainema tapete sp. nov. (Scytonemataceae, Cyanobacteria) from greenhouses in central Florida (USA) produces two types of nodularin with biosynthetic potential for microcystin-LR and anabaenopeptins.</title>
        <authorList>
            <person name="Berthold D.E."/>
            <person name="Lefler F.W."/>
            <person name="Huang I.-S."/>
            <person name="Abdulla H."/>
            <person name="Zimba P.V."/>
            <person name="Laughinghouse H.D. IV."/>
        </authorList>
    </citation>
    <scope>NUCLEOTIDE SEQUENCE</scope>
    <source>
        <strain evidence="2">BLCCT55</strain>
    </source>
</reference>
<evidence type="ECO:0000256" key="1">
    <source>
        <dbReference type="SAM" id="Phobius"/>
    </source>
</evidence>